<dbReference type="Gene3D" id="3.10.129.10">
    <property type="entry name" value="Hotdog Thioesterase"/>
    <property type="match status" value="1"/>
</dbReference>
<dbReference type="Proteomes" id="UP000295182">
    <property type="component" value="Unassembled WGS sequence"/>
</dbReference>
<dbReference type="SUPFAM" id="SSF54637">
    <property type="entry name" value="Thioesterase/thiol ester dehydrase-isomerase"/>
    <property type="match status" value="1"/>
</dbReference>
<dbReference type="InterPro" id="IPR050563">
    <property type="entry name" value="4-hydroxybenzoyl-CoA_TE"/>
</dbReference>
<organism evidence="3 4">
    <name type="scientific">Simplicispira metamorpha</name>
    <dbReference type="NCBI Taxonomy" id="80881"/>
    <lineage>
        <taxon>Bacteria</taxon>
        <taxon>Pseudomonadati</taxon>
        <taxon>Pseudomonadota</taxon>
        <taxon>Betaproteobacteria</taxon>
        <taxon>Burkholderiales</taxon>
        <taxon>Comamonadaceae</taxon>
        <taxon>Simplicispira</taxon>
    </lineage>
</organism>
<dbReference type="Pfam" id="PF13279">
    <property type="entry name" value="4HBT_2"/>
    <property type="match status" value="1"/>
</dbReference>
<dbReference type="OrthoDB" id="333038at2"/>
<dbReference type="GO" id="GO:0047617">
    <property type="term" value="F:fatty acyl-CoA hydrolase activity"/>
    <property type="evidence" value="ECO:0007669"/>
    <property type="project" value="TreeGrafter"/>
</dbReference>
<gene>
    <name evidence="3" type="ORF">EV674_101122</name>
</gene>
<dbReference type="InterPro" id="IPR029069">
    <property type="entry name" value="HotDog_dom_sf"/>
</dbReference>
<dbReference type="PANTHER" id="PTHR31793:SF27">
    <property type="entry name" value="NOVEL THIOESTERASE SUPERFAMILY DOMAIN AND SAPOSIN A-TYPE DOMAIN CONTAINING PROTEIN (0610012H03RIK)"/>
    <property type="match status" value="1"/>
</dbReference>
<dbReference type="AlphaFoldDB" id="A0A4R2NGJ9"/>
<dbReference type="PANTHER" id="PTHR31793">
    <property type="entry name" value="4-HYDROXYBENZOYL-COA THIOESTERASE FAMILY MEMBER"/>
    <property type="match status" value="1"/>
</dbReference>
<dbReference type="RefSeq" id="WP_119012424.1">
    <property type="nucleotide sequence ID" value="NZ_QXNC01000005.1"/>
</dbReference>
<sequence length="144" mass="16198">MARVVFELPSEFVFSTDVPIYIGHINHGHHLDNAQLLTLVAEARTRFLRSMGYTDRDAEGLAMVVGDVVVQYESEALYGETLRIDMTPMDFNKYGFDLVFRITDAHQGRAVARGKQGLVFTDPQERRVRLLPPALLARLGHTPA</sequence>
<evidence type="ECO:0000313" key="4">
    <source>
        <dbReference type="Proteomes" id="UP000295182"/>
    </source>
</evidence>
<accession>A0A4R2NGJ9</accession>
<evidence type="ECO:0000313" key="3">
    <source>
        <dbReference type="EMBL" id="TCP20473.1"/>
    </source>
</evidence>
<dbReference type="EMBL" id="SLXH01000001">
    <property type="protein sequence ID" value="TCP20473.1"/>
    <property type="molecule type" value="Genomic_DNA"/>
</dbReference>
<comment type="similarity">
    <text evidence="1">Belongs to the 4-hydroxybenzoyl-CoA thioesterase family.</text>
</comment>
<name>A0A4R2NGJ9_9BURK</name>
<evidence type="ECO:0000256" key="2">
    <source>
        <dbReference type="ARBA" id="ARBA00022801"/>
    </source>
</evidence>
<dbReference type="CDD" id="cd00586">
    <property type="entry name" value="4HBT"/>
    <property type="match status" value="1"/>
</dbReference>
<proteinExistence type="inferred from homology"/>
<keyword evidence="4" id="KW-1185">Reference proteome</keyword>
<evidence type="ECO:0000256" key="1">
    <source>
        <dbReference type="ARBA" id="ARBA00005953"/>
    </source>
</evidence>
<comment type="caution">
    <text evidence="3">The sequence shown here is derived from an EMBL/GenBank/DDBJ whole genome shotgun (WGS) entry which is preliminary data.</text>
</comment>
<reference evidence="3 4" key="1">
    <citation type="submission" date="2019-03" db="EMBL/GenBank/DDBJ databases">
        <title>Genomic Encyclopedia of Type Strains, Phase IV (KMG-IV): sequencing the most valuable type-strain genomes for metagenomic binning, comparative biology and taxonomic classification.</title>
        <authorList>
            <person name="Goeker M."/>
        </authorList>
    </citation>
    <scope>NUCLEOTIDE SEQUENCE [LARGE SCALE GENOMIC DNA]</scope>
    <source>
        <strain evidence="3 4">DSM 1837</strain>
    </source>
</reference>
<protein>
    <submittedName>
        <fullName evidence="3">Acyl-CoA thioesterase FadM</fullName>
    </submittedName>
</protein>
<keyword evidence="2" id="KW-0378">Hydrolase</keyword>